<gene>
    <name evidence="2" type="ORF">B1A_11928</name>
</gene>
<feature type="domain" description="Transposase IS66 central" evidence="1">
    <location>
        <begin position="40"/>
        <end position="104"/>
    </location>
</feature>
<reference evidence="2" key="1">
    <citation type="submission" date="2013-08" db="EMBL/GenBank/DDBJ databases">
        <authorList>
            <person name="Mendez C."/>
            <person name="Richter M."/>
            <person name="Ferrer M."/>
            <person name="Sanchez J."/>
        </authorList>
    </citation>
    <scope>NUCLEOTIDE SEQUENCE</scope>
</reference>
<dbReference type="PANTHER" id="PTHR33678:SF1">
    <property type="entry name" value="BLL1576 PROTEIN"/>
    <property type="match status" value="1"/>
</dbReference>
<accession>T1BMB6</accession>
<organism evidence="2">
    <name type="scientific">mine drainage metagenome</name>
    <dbReference type="NCBI Taxonomy" id="410659"/>
    <lineage>
        <taxon>unclassified sequences</taxon>
        <taxon>metagenomes</taxon>
        <taxon>ecological metagenomes</taxon>
    </lineage>
</organism>
<reference evidence="2" key="2">
    <citation type="journal article" date="2014" name="ISME J.">
        <title>Microbial stratification in low pH oxic and suboxic macroscopic growths along an acid mine drainage.</title>
        <authorList>
            <person name="Mendez-Garcia C."/>
            <person name="Mesa V."/>
            <person name="Sprenger R.R."/>
            <person name="Richter M."/>
            <person name="Diez M.S."/>
            <person name="Solano J."/>
            <person name="Bargiela R."/>
            <person name="Golyshina O.V."/>
            <person name="Manteca A."/>
            <person name="Ramos J.L."/>
            <person name="Gallego J.R."/>
            <person name="Llorente I."/>
            <person name="Martins Dos Santos V.A."/>
            <person name="Jensen O.N."/>
            <person name="Pelaez A.I."/>
            <person name="Sanchez J."/>
            <person name="Ferrer M."/>
        </authorList>
    </citation>
    <scope>NUCLEOTIDE SEQUENCE</scope>
</reference>
<dbReference type="Pfam" id="PF03050">
    <property type="entry name" value="DDE_Tnp_IS66"/>
    <property type="match status" value="1"/>
</dbReference>
<proteinExistence type="predicted"/>
<name>T1BMB6_9ZZZZ</name>
<dbReference type="AlphaFoldDB" id="T1BMB6"/>
<dbReference type="EMBL" id="AUZX01008593">
    <property type="protein sequence ID" value="EQD55100.1"/>
    <property type="molecule type" value="Genomic_DNA"/>
</dbReference>
<feature type="non-terminal residue" evidence="2">
    <location>
        <position position="1"/>
    </location>
</feature>
<dbReference type="InterPro" id="IPR004291">
    <property type="entry name" value="Transposase_IS66_central"/>
</dbReference>
<sequence>AHRAAGTVFSPEELSTRSARYDELIAKGWKENPLIPETPKRRGRPKKTKAQNLLSRLQTHKESVLAFMTDLSVPFTNNLAERDLRMIKVKQKISGSFRTKEGARRFARIRSYISTAAKNGKNLLEALSHALLGNPFLPSLPP</sequence>
<dbReference type="InterPro" id="IPR052344">
    <property type="entry name" value="Transposase-related"/>
</dbReference>
<comment type="caution">
    <text evidence="2">The sequence shown here is derived from an EMBL/GenBank/DDBJ whole genome shotgun (WGS) entry which is preliminary data.</text>
</comment>
<evidence type="ECO:0000313" key="2">
    <source>
        <dbReference type="EMBL" id="EQD55100.1"/>
    </source>
</evidence>
<protein>
    <submittedName>
        <fullName evidence="2">Transposase</fullName>
    </submittedName>
</protein>
<evidence type="ECO:0000259" key="1">
    <source>
        <dbReference type="Pfam" id="PF03050"/>
    </source>
</evidence>
<dbReference type="PANTHER" id="PTHR33678">
    <property type="entry name" value="BLL1576 PROTEIN"/>
    <property type="match status" value="1"/>
</dbReference>